<dbReference type="PROSITE" id="PS51371">
    <property type="entry name" value="CBS"/>
    <property type="match status" value="2"/>
</dbReference>
<dbReference type="SUPFAM" id="SSF54631">
    <property type="entry name" value="CBS-domain pair"/>
    <property type="match status" value="1"/>
</dbReference>
<reference evidence="4" key="1">
    <citation type="journal article" date="2014" name="Int. J. Syst. Evol. Microbiol.">
        <title>Complete genome of a new Firmicutes species belonging to the dominant human colonic microbiota ('Ruminococcus bicirculans') reveals two chromosomes and a selective capacity to utilize plant glucans.</title>
        <authorList>
            <consortium name="NISC Comparative Sequencing Program"/>
            <person name="Wegmann U."/>
            <person name="Louis P."/>
            <person name="Goesmann A."/>
            <person name="Henrissat B."/>
            <person name="Duncan S.H."/>
            <person name="Flint H.J."/>
        </authorList>
    </citation>
    <scope>NUCLEOTIDE SEQUENCE</scope>
    <source>
        <strain evidence="4">NBRC 108219</strain>
    </source>
</reference>
<accession>A0ABQ5V4U4</accession>
<keyword evidence="5" id="KW-1185">Reference proteome</keyword>
<feature type="domain" description="CBS" evidence="3">
    <location>
        <begin position="73"/>
        <end position="131"/>
    </location>
</feature>
<sequence>MKVRDAMHKGAFWRESNTNIREIANLMAQADIGSVPIGENDRLVGMVTDRDIATRAFASSIDDPEDLTARQVMSEGIIYCTEDESLEDAVMLMEQKQIRRLPVLNAEKRMTGMLSIGDVGHAAPQALSGELIEAVSSHHA</sequence>
<dbReference type="Proteomes" id="UP001161391">
    <property type="component" value="Unassembled WGS sequence"/>
</dbReference>
<evidence type="ECO:0000256" key="1">
    <source>
        <dbReference type="ARBA" id="ARBA00023122"/>
    </source>
</evidence>
<keyword evidence="1 2" id="KW-0129">CBS domain</keyword>
<dbReference type="InterPro" id="IPR000644">
    <property type="entry name" value="CBS_dom"/>
</dbReference>
<evidence type="ECO:0000313" key="4">
    <source>
        <dbReference type="EMBL" id="GLQ22498.1"/>
    </source>
</evidence>
<protein>
    <submittedName>
        <fullName evidence="4">Inosine-5-monophosphate dehydrogenase</fullName>
    </submittedName>
</protein>
<dbReference type="EMBL" id="BSNK01000001">
    <property type="protein sequence ID" value="GLQ22498.1"/>
    <property type="molecule type" value="Genomic_DNA"/>
</dbReference>
<dbReference type="PANTHER" id="PTHR43080:SF2">
    <property type="entry name" value="CBS DOMAIN-CONTAINING PROTEIN"/>
    <property type="match status" value="1"/>
</dbReference>
<name>A0ABQ5V4U4_9PROT</name>
<organism evidence="4 5">
    <name type="scientific">Algimonas ampicilliniresistens</name>
    <dbReference type="NCBI Taxonomy" id="1298735"/>
    <lineage>
        <taxon>Bacteria</taxon>
        <taxon>Pseudomonadati</taxon>
        <taxon>Pseudomonadota</taxon>
        <taxon>Alphaproteobacteria</taxon>
        <taxon>Maricaulales</taxon>
        <taxon>Robiginitomaculaceae</taxon>
        <taxon>Algimonas</taxon>
    </lineage>
</organism>
<reference evidence="4" key="2">
    <citation type="submission" date="2023-01" db="EMBL/GenBank/DDBJ databases">
        <title>Draft genome sequence of Algimonas ampicilliniresistens strain NBRC 108219.</title>
        <authorList>
            <person name="Sun Q."/>
            <person name="Mori K."/>
        </authorList>
    </citation>
    <scope>NUCLEOTIDE SEQUENCE</scope>
    <source>
        <strain evidence="4">NBRC 108219</strain>
    </source>
</reference>
<comment type="caution">
    <text evidence="4">The sequence shown here is derived from an EMBL/GenBank/DDBJ whole genome shotgun (WGS) entry which is preliminary data.</text>
</comment>
<dbReference type="RefSeq" id="WP_284386926.1">
    <property type="nucleotide sequence ID" value="NZ_BSNK01000001.1"/>
</dbReference>
<evidence type="ECO:0000313" key="5">
    <source>
        <dbReference type="Proteomes" id="UP001161391"/>
    </source>
</evidence>
<feature type="domain" description="CBS" evidence="3">
    <location>
        <begin position="7"/>
        <end position="67"/>
    </location>
</feature>
<evidence type="ECO:0000259" key="3">
    <source>
        <dbReference type="PROSITE" id="PS51371"/>
    </source>
</evidence>
<gene>
    <name evidence="4" type="ORF">GCM10007853_03720</name>
</gene>
<dbReference type="Gene3D" id="3.10.580.10">
    <property type="entry name" value="CBS-domain"/>
    <property type="match status" value="1"/>
</dbReference>
<proteinExistence type="predicted"/>
<dbReference type="CDD" id="cd04622">
    <property type="entry name" value="CBS_pair_HRP1_like"/>
    <property type="match status" value="1"/>
</dbReference>
<dbReference type="InterPro" id="IPR046342">
    <property type="entry name" value="CBS_dom_sf"/>
</dbReference>
<dbReference type="Pfam" id="PF00571">
    <property type="entry name" value="CBS"/>
    <property type="match status" value="2"/>
</dbReference>
<evidence type="ECO:0000256" key="2">
    <source>
        <dbReference type="PROSITE-ProRule" id="PRU00703"/>
    </source>
</evidence>
<dbReference type="SMART" id="SM00116">
    <property type="entry name" value="CBS"/>
    <property type="match status" value="2"/>
</dbReference>
<dbReference type="InterPro" id="IPR051257">
    <property type="entry name" value="Diverse_CBS-Domain"/>
</dbReference>
<dbReference type="PANTHER" id="PTHR43080">
    <property type="entry name" value="CBS DOMAIN-CONTAINING PROTEIN CBSX3, MITOCHONDRIAL"/>
    <property type="match status" value="1"/>
</dbReference>